<dbReference type="NCBIfam" id="TIGR00711">
    <property type="entry name" value="efflux_EmrB"/>
    <property type="match status" value="1"/>
</dbReference>
<dbReference type="PANTHER" id="PTHR23501">
    <property type="entry name" value="MAJOR FACILITATOR SUPERFAMILY"/>
    <property type="match status" value="1"/>
</dbReference>
<evidence type="ECO:0000256" key="4">
    <source>
        <dbReference type="ARBA" id="ARBA00022475"/>
    </source>
</evidence>
<dbReference type="STRING" id="68775.A0A5C3MAZ0"/>
<evidence type="ECO:0000259" key="10">
    <source>
        <dbReference type="PROSITE" id="PS50850"/>
    </source>
</evidence>
<keyword evidence="4" id="KW-1003">Cell membrane</keyword>
<feature type="transmembrane region" description="Helical" evidence="9">
    <location>
        <begin position="503"/>
        <end position="522"/>
    </location>
</feature>
<dbReference type="OrthoDB" id="10021397at2759"/>
<feature type="transmembrane region" description="Helical" evidence="9">
    <location>
        <begin position="341"/>
        <end position="359"/>
    </location>
</feature>
<keyword evidence="6 9" id="KW-1133">Transmembrane helix</keyword>
<evidence type="ECO:0000256" key="5">
    <source>
        <dbReference type="ARBA" id="ARBA00022692"/>
    </source>
</evidence>
<comment type="similarity">
    <text evidence="2">Belongs to the major facilitator superfamily.</text>
</comment>
<feature type="transmembrane region" description="Helical" evidence="9">
    <location>
        <begin position="366"/>
        <end position="389"/>
    </location>
</feature>
<dbReference type="InterPro" id="IPR011701">
    <property type="entry name" value="MFS"/>
</dbReference>
<evidence type="ECO:0000256" key="2">
    <source>
        <dbReference type="ARBA" id="ARBA00008335"/>
    </source>
</evidence>
<dbReference type="SUPFAM" id="SSF103473">
    <property type="entry name" value="MFS general substrate transporter"/>
    <property type="match status" value="1"/>
</dbReference>
<gene>
    <name evidence="11" type="ORF">BDQ12DRAFT_676157</name>
</gene>
<feature type="compositionally biased region" description="Basic and acidic residues" evidence="8">
    <location>
        <begin position="549"/>
        <end position="566"/>
    </location>
</feature>
<feature type="transmembrane region" description="Helical" evidence="9">
    <location>
        <begin position="395"/>
        <end position="419"/>
    </location>
</feature>
<feature type="transmembrane region" description="Helical" evidence="9">
    <location>
        <begin position="431"/>
        <end position="451"/>
    </location>
</feature>
<feature type="transmembrane region" description="Helical" evidence="9">
    <location>
        <begin position="230"/>
        <end position="253"/>
    </location>
</feature>
<dbReference type="PRINTS" id="PR01036">
    <property type="entry name" value="TCRTETB"/>
</dbReference>
<dbReference type="GO" id="GO:0005886">
    <property type="term" value="C:plasma membrane"/>
    <property type="evidence" value="ECO:0007669"/>
    <property type="project" value="UniProtKB-SubCell"/>
</dbReference>
<accession>A0A5C3MAZ0</accession>
<proteinExistence type="inferred from homology"/>
<feature type="transmembrane region" description="Helical" evidence="9">
    <location>
        <begin position="108"/>
        <end position="134"/>
    </location>
</feature>
<dbReference type="FunFam" id="1.20.1720.10:FF:000013">
    <property type="entry name" value="Related to multidrug resistance proteins"/>
    <property type="match status" value="1"/>
</dbReference>
<dbReference type="InterPro" id="IPR036259">
    <property type="entry name" value="MFS_trans_sf"/>
</dbReference>
<feature type="transmembrane region" description="Helical" evidence="9">
    <location>
        <begin position="40"/>
        <end position="65"/>
    </location>
</feature>
<sequence length="583" mass="61889">MTDTPTTDVAESNQTIADEKAAPGASWRANEQHVIPKNNLLIVFLGLCGTVFLAALDQTIVSTALPTIVHQLGGGSQYSWVGTSYLLASAALTPLYGKLSDIIGRKPILYASILIFLIGSALCGAAQSMTMLIVCRAVQGIGGGGIIQLVNITVSDIVPLERRGVFGGIIGATWGIASVVGPLLGGVFTDHVSWRWCFFINLPTGGVAGAIIFFFLNLNPKPGRPFKEHVADFDFIGLFLIVAGIICLLIGFNESEVSWSAPATISLIVIGGFLLISVAINESFTKRSPIIPPRLFRTRTTSIILISTFFHAVAFFSGSFYLPLYFQVLGASATRAGIEMLPYSLGCSVMSIVSGNLVARTGEYRTLMWAAFAVYTVGTGLMIMLDAFSSMAVKVIYPLIAAIGLGCLFQMPMIALQAAMPIRDMATSTAAFGLIRTLGGTVGISIGQAIFSSTLIKKVARIPNLALDTSPGALSQSVGQLKSISDAAQRTEVIQAYAKSISTIWEVMTPLVGVSFLMVLFVRKYPLKNTVVRQGESNSAPAATGNTTDVEKGTNADAELGTRDESTIATSDAEEREVRKVEG</sequence>
<name>A0A5C3MAZ0_9AGAR</name>
<dbReference type="InterPro" id="IPR004638">
    <property type="entry name" value="EmrB-like"/>
</dbReference>
<dbReference type="Proteomes" id="UP000308652">
    <property type="component" value="Unassembled WGS sequence"/>
</dbReference>
<comment type="subcellular location">
    <subcellularLocation>
        <location evidence="1">Cell membrane</location>
        <topology evidence="1">Multi-pass membrane protein</topology>
    </subcellularLocation>
</comment>
<feature type="transmembrane region" description="Helical" evidence="9">
    <location>
        <begin position="165"/>
        <end position="187"/>
    </location>
</feature>
<keyword evidence="3" id="KW-0813">Transport</keyword>
<evidence type="ECO:0000256" key="3">
    <source>
        <dbReference type="ARBA" id="ARBA00022448"/>
    </source>
</evidence>
<evidence type="ECO:0000313" key="11">
    <source>
        <dbReference type="EMBL" id="TFK42410.1"/>
    </source>
</evidence>
<dbReference type="CDD" id="cd17502">
    <property type="entry name" value="MFS_Azr1_MDR_like"/>
    <property type="match status" value="1"/>
</dbReference>
<dbReference type="InterPro" id="IPR020846">
    <property type="entry name" value="MFS_dom"/>
</dbReference>
<dbReference type="AlphaFoldDB" id="A0A5C3MAZ0"/>
<dbReference type="Gene3D" id="1.20.1720.10">
    <property type="entry name" value="Multidrug resistance protein D"/>
    <property type="match status" value="1"/>
</dbReference>
<dbReference type="Gene3D" id="1.20.1250.20">
    <property type="entry name" value="MFS general substrate transporter like domains"/>
    <property type="match status" value="1"/>
</dbReference>
<evidence type="ECO:0000313" key="12">
    <source>
        <dbReference type="Proteomes" id="UP000308652"/>
    </source>
</evidence>
<evidence type="ECO:0000256" key="1">
    <source>
        <dbReference type="ARBA" id="ARBA00004651"/>
    </source>
</evidence>
<evidence type="ECO:0000256" key="6">
    <source>
        <dbReference type="ARBA" id="ARBA00022989"/>
    </source>
</evidence>
<feature type="transmembrane region" description="Helical" evidence="9">
    <location>
        <begin position="77"/>
        <end position="96"/>
    </location>
</feature>
<keyword evidence="7 9" id="KW-0472">Membrane</keyword>
<feature type="transmembrane region" description="Helical" evidence="9">
    <location>
        <begin position="301"/>
        <end position="321"/>
    </location>
</feature>
<feature type="compositionally biased region" description="Polar residues" evidence="8">
    <location>
        <begin position="535"/>
        <end position="548"/>
    </location>
</feature>
<feature type="transmembrane region" description="Helical" evidence="9">
    <location>
        <begin position="259"/>
        <end position="280"/>
    </location>
</feature>
<feature type="region of interest" description="Disordered" evidence="8">
    <location>
        <begin position="535"/>
        <end position="583"/>
    </location>
</feature>
<dbReference type="PANTHER" id="PTHR23501:SF102">
    <property type="entry name" value="DRUG TRANSPORTER, PUTATIVE (AFU_ORTHOLOGUE AFUA_3G08530)-RELATED"/>
    <property type="match status" value="1"/>
</dbReference>
<dbReference type="Pfam" id="PF07690">
    <property type="entry name" value="MFS_1"/>
    <property type="match status" value="1"/>
</dbReference>
<feature type="transmembrane region" description="Helical" evidence="9">
    <location>
        <begin position="140"/>
        <end position="158"/>
    </location>
</feature>
<evidence type="ECO:0000256" key="9">
    <source>
        <dbReference type="SAM" id="Phobius"/>
    </source>
</evidence>
<dbReference type="GO" id="GO:0022857">
    <property type="term" value="F:transmembrane transporter activity"/>
    <property type="evidence" value="ECO:0007669"/>
    <property type="project" value="InterPro"/>
</dbReference>
<organism evidence="11 12">
    <name type="scientific">Crucibulum laeve</name>
    <dbReference type="NCBI Taxonomy" id="68775"/>
    <lineage>
        <taxon>Eukaryota</taxon>
        <taxon>Fungi</taxon>
        <taxon>Dikarya</taxon>
        <taxon>Basidiomycota</taxon>
        <taxon>Agaricomycotina</taxon>
        <taxon>Agaricomycetes</taxon>
        <taxon>Agaricomycetidae</taxon>
        <taxon>Agaricales</taxon>
        <taxon>Agaricineae</taxon>
        <taxon>Nidulariaceae</taxon>
        <taxon>Crucibulum</taxon>
    </lineage>
</organism>
<feature type="domain" description="Major facilitator superfamily (MFS) profile" evidence="10">
    <location>
        <begin position="43"/>
        <end position="527"/>
    </location>
</feature>
<dbReference type="EMBL" id="ML213592">
    <property type="protein sequence ID" value="TFK42410.1"/>
    <property type="molecule type" value="Genomic_DNA"/>
</dbReference>
<dbReference type="PROSITE" id="PS50850">
    <property type="entry name" value="MFS"/>
    <property type="match status" value="1"/>
</dbReference>
<protein>
    <submittedName>
        <fullName evidence="11">MFS amino acid permease</fullName>
    </submittedName>
</protein>
<reference evidence="11 12" key="1">
    <citation type="journal article" date="2019" name="Nat. Ecol. Evol.">
        <title>Megaphylogeny resolves global patterns of mushroom evolution.</title>
        <authorList>
            <person name="Varga T."/>
            <person name="Krizsan K."/>
            <person name="Foldi C."/>
            <person name="Dima B."/>
            <person name="Sanchez-Garcia M."/>
            <person name="Sanchez-Ramirez S."/>
            <person name="Szollosi G.J."/>
            <person name="Szarkandi J.G."/>
            <person name="Papp V."/>
            <person name="Albert L."/>
            <person name="Andreopoulos W."/>
            <person name="Angelini C."/>
            <person name="Antonin V."/>
            <person name="Barry K.W."/>
            <person name="Bougher N.L."/>
            <person name="Buchanan P."/>
            <person name="Buyck B."/>
            <person name="Bense V."/>
            <person name="Catcheside P."/>
            <person name="Chovatia M."/>
            <person name="Cooper J."/>
            <person name="Damon W."/>
            <person name="Desjardin D."/>
            <person name="Finy P."/>
            <person name="Geml J."/>
            <person name="Haridas S."/>
            <person name="Hughes K."/>
            <person name="Justo A."/>
            <person name="Karasinski D."/>
            <person name="Kautmanova I."/>
            <person name="Kiss B."/>
            <person name="Kocsube S."/>
            <person name="Kotiranta H."/>
            <person name="LaButti K.M."/>
            <person name="Lechner B.E."/>
            <person name="Liimatainen K."/>
            <person name="Lipzen A."/>
            <person name="Lukacs Z."/>
            <person name="Mihaltcheva S."/>
            <person name="Morgado L.N."/>
            <person name="Niskanen T."/>
            <person name="Noordeloos M.E."/>
            <person name="Ohm R.A."/>
            <person name="Ortiz-Santana B."/>
            <person name="Ovrebo C."/>
            <person name="Racz N."/>
            <person name="Riley R."/>
            <person name="Savchenko A."/>
            <person name="Shiryaev A."/>
            <person name="Soop K."/>
            <person name="Spirin V."/>
            <person name="Szebenyi C."/>
            <person name="Tomsovsky M."/>
            <person name="Tulloss R.E."/>
            <person name="Uehling J."/>
            <person name="Grigoriev I.V."/>
            <person name="Vagvolgyi C."/>
            <person name="Papp T."/>
            <person name="Martin F.M."/>
            <person name="Miettinen O."/>
            <person name="Hibbett D.S."/>
            <person name="Nagy L.G."/>
        </authorList>
    </citation>
    <scope>NUCLEOTIDE SEQUENCE [LARGE SCALE GENOMIC DNA]</scope>
    <source>
        <strain evidence="11 12">CBS 166.37</strain>
    </source>
</reference>
<keyword evidence="5 9" id="KW-0812">Transmembrane</keyword>
<keyword evidence="12" id="KW-1185">Reference proteome</keyword>
<evidence type="ECO:0000256" key="7">
    <source>
        <dbReference type="ARBA" id="ARBA00023136"/>
    </source>
</evidence>
<feature type="transmembrane region" description="Helical" evidence="9">
    <location>
        <begin position="193"/>
        <end position="218"/>
    </location>
</feature>
<evidence type="ECO:0000256" key="8">
    <source>
        <dbReference type="SAM" id="MobiDB-lite"/>
    </source>
</evidence>